<dbReference type="InterPro" id="IPR033479">
    <property type="entry name" value="dCache_1"/>
</dbReference>
<evidence type="ECO:0000256" key="9">
    <source>
        <dbReference type="PROSITE-ProRule" id="PRU00284"/>
    </source>
</evidence>
<dbReference type="CDD" id="cd12913">
    <property type="entry name" value="PDC1_MCP_like"/>
    <property type="match status" value="1"/>
</dbReference>
<dbReference type="Gene3D" id="1.10.287.950">
    <property type="entry name" value="Methyl-accepting chemotaxis protein"/>
    <property type="match status" value="1"/>
</dbReference>
<sequence>MSLKSRLLVFVALLVAVVIAVLSCVAYLRMKSEIITGTRNEIHTAVHGNSAALARWVTQHRNAVTAVAAQVPGVTDPVPFLLVGKQAGEFDQLFAGYADKRMIYNLADKHPPAGYDPTGRTWYKKAAEANGPIVSDPYVFASTGKLGVTFAAPITQAGALTGVIGGDVALEDVIKVVTGIELRGDGYAFLATHDGKIVAHPSPDSTLKAVSDIMPGLTPDALDNAEKQNDLVEISIGGTDKYVTATAVPGTSWVLATVSDKAAMLAPLNGLLITLLVSGAVVGVLAVMLAAAALTSMLAGLIRLRDALAEIATGHADLTRTIPVGRRDEIGLTAEAFNRFVSRLRTLFVDVRDNAVHLTSGVRDLHDVTQRLSNESQRQADISSATAATIEQITVSINHIADGARQSETTASETGGVSLQSAHDVQQLSNEIDGISRSVDALADTLEALGVRSGQITHIVDVIKEIADQTNLLALNAAIEAARAGEAGRGFSVVADEVRKLAERTAKATVEIGGLIGETDNQIQAALGDMSSTRQSVSAGVDKSHAVADRIGGIHSRMENVVSSIREIADATREQSVATNEMAKAAEQLNRLSNETDAVVQHASGTVGQLNDRARALHGLVEQFQL</sequence>
<accession>A0A840RF14</accession>
<gene>
    <name evidence="14" type="ORF">HNQ50_001656</name>
</gene>
<organism evidence="14 15">
    <name type="scientific">Silvimonas terrae</name>
    <dbReference type="NCBI Taxonomy" id="300266"/>
    <lineage>
        <taxon>Bacteria</taxon>
        <taxon>Pseudomonadati</taxon>
        <taxon>Pseudomonadota</taxon>
        <taxon>Betaproteobacteria</taxon>
        <taxon>Neisseriales</taxon>
        <taxon>Chitinibacteraceae</taxon>
        <taxon>Silvimonas</taxon>
    </lineage>
</organism>
<dbReference type="Proteomes" id="UP000543030">
    <property type="component" value="Unassembled WGS sequence"/>
</dbReference>
<keyword evidence="10" id="KW-0175">Coiled coil</keyword>
<keyword evidence="2" id="KW-1003">Cell membrane</keyword>
<evidence type="ECO:0000256" key="5">
    <source>
        <dbReference type="ARBA" id="ARBA00022989"/>
    </source>
</evidence>
<evidence type="ECO:0000256" key="4">
    <source>
        <dbReference type="ARBA" id="ARBA00022692"/>
    </source>
</evidence>
<reference evidence="14 15" key="1">
    <citation type="submission" date="2020-08" db="EMBL/GenBank/DDBJ databases">
        <title>Genomic Encyclopedia of Type Strains, Phase IV (KMG-IV): sequencing the most valuable type-strain genomes for metagenomic binning, comparative biology and taxonomic classification.</title>
        <authorList>
            <person name="Goeker M."/>
        </authorList>
    </citation>
    <scope>NUCLEOTIDE SEQUENCE [LARGE SCALE GENOMIC DNA]</scope>
    <source>
        <strain evidence="14 15">DSM 18233</strain>
    </source>
</reference>
<evidence type="ECO:0000256" key="1">
    <source>
        <dbReference type="ARBA" id="ARBA00004651"/>
    </source>
</evidence>
<dbReference type="Pfam" id="PF02743">
    <property type="entry name" value="dCache_1"/>
    <property type="match status" value="1"/>
</dbReference>
<keyword evidence="6 11" id="KW-0472">Membrane</keyword>
<feature type="coiled-coil region" evidence="10">
    <location>
        <begin position="568"/>
        <end position="595"/>
    </location>
</feature>
<evidence type="ECO:0000256" key="7">
    <source>
        <dbReference type="ARBA" id="ARBA00023224"/>
    </source>
</evidence>
<evidence type="ECO:0000259" key="13">
    <source>
        <dbReference type="PROSITE" id="PS50885"/>
    </source>
</evidence>
<dbReference type="CDD" id="cd12912">
    <property type="entry name" value="PDC2_MCP_like"/>
    <property type="match status" value="1"/>
</dbReference>
<dbReference type="Pfam" id="PF00015">
    <property type="entry name" value="MCPsignal"/>
    <property type="match status" value="1"/>
</dbReference>
<comment type="subcellular location">
    <subcellularLocation>
        <location evidence="1">Cell membrane</location>
        <topology evidence="1">Multi-pass membrane protein</topology>
    </subcellularLocation>
</comment>
<dbReference type="SUPFAM" id="SSF58104">
    <property type="entry name" value="Methyl-accepting chemotaxis protein (MCP) signaling domain"/>
    <property type="match status" value="1"/>
</dbReference>
<dbReference type="CDD" id="cd06225">
    <property type="entry name" value="HAMP"/>
    <property type="match status" value="1"/>
</dbReference>
<dbReference type="SMART" id="SM00283">
    <property type="entry name" value="MA"/>
    <property type="match status" value="1"/>
</dbReference>
<dbReference type="GO" id="GO:0005886">
    <property type="term" value="C:plasma membrane"/>
    <property type="evidence" value="ECO:0007669"/>
    <property type="project" value="UniProtKB-SubCell"/>
</dbReference>
<dbReference type="PROSITE" id="PS51257">
    <property type="entry name" value="PROKAR_LIPOPROTEIN"/>
    <property type="match status" value="1"/>
</dbReference>
<dbReference type="SUPFAM" id="SSF103190">
    <property type="entry name" value="Sensory domain-like"/>
    <property type="match status" value="1"/>
</dbReference>
<keyword evidence="7 9" id="KW-0807">Transducer</keyword>
<proteinExistence type="inferred from homology"/>
<dbReference type="Pfam" id="PF00672">
    <property type="entry name" value="HAMP"/>
    <property type="match status" value="1"/>
</dbReference>
<dbReference type="InterPro" id="IPR004089">
    <property type="entry name" value="MCPsignal_dom"/>
</dbReference>
<dbReference type="InterPro" id="IPR029151">
    <property type="entry name" value="Sensor-like_sf"/>
</dbReference>
<feature type="domain" description="HAMP" evidence="13">
    <location>
        <begin position="295"/>
        <end position="349"/>
    </location>
</feature>
<dbReference type="GO" id="GO:0007165">
    <property type="term" value="P:signal transduction"/>
    <property type="evidence" value="ECO:0007669"/>
    <property type="project" value="UniProtKB-KW"/>
</dbReference>
<evidence type="ECO:0000256" key="10">
    <source>
        <dbReference type="SAM" id="Coils"/>
    </source>
</evidence>
<evidence type="ECO:0000313" key="14">
    <source>
        <dbReference type="EMBL" id="MBB5190933.1"/>
    </source>
</evidence>
<evidence type="ECO:0000256" key="6">
    <source>
        <dbReference type="ARBA" id="ARBA00023136"/>
    </source>
</evidence>
<evidence type="ECO:0000313" key="15">
    <source>
        <dbReference type="Proteomes" id="UP000543030"/>
    </source>
</evidence>
<dbReference type="Gene3D" id="3.30.450.20">
    <property type="entry name" value="PAS domain"/>
    <property type="match status" value="2"/>
</dbReference>
<evidence type="ECO:0000256" key="8">
    <source>
        <dbReference type="ARBA" id="ARBA00029447"/>
    </source>
</evidence>
<dbReference type="PANTHER" id="PTHR32089">
    <property type="entry name" value="METHYL-ACCEPTING CHEMOTAXIS PROTEIN MCPB"/>
    <property type="match status" value="1"/>
</dbReference>
<keyword evidence="4 11" id="KW-0812">Transmembrane</keyword>
<evidence type="ECO:0000256" key="2">
    <source>
        <dbReference type="ARBA" id="ARBA00022475"/>
    </source>
</evidence>
<dbReference type="PROSITE" id="PS50885">
    <property type="entry name" value="HAMP"/>
    <property type="match status" value="1"/>
</dbReference>
<protein>
    <submittedName>
        <fullName evidence="14">Methyl-accepting chemotaxis protein</fullName>
    </submittedName>
</protein>
<comment type="similarity">
    <text evidence="8">Belongs to the methyl-accepting chemotaxis (MCP) protein family.</text>
</comment>
<keyword evidence="15" id="KW-1185">Reference proteome</keyword>
<dbReference type="CDD" id="cd11386">
    <property type="entry name" value="MCP_signal"/>
    <property type="match status" value="1"/>
</dbReference>
<dbReference type="FunFam" id="1.10.287.950:FF:000001">
    <property type="entry name" value="Methyl-accepting chemotaxis sensory transducer"/>
    <property type="match status" value="1"/>
</dbReference>
<dbReference type="RefSeq" id="WP_184099421.1">
    <property type="nucleotide sequence ID" value="NZ_JACHHN010000003.1"/>
</dbReference>
<keyword evidence="5 11" id="KW-1133">Transmembrane helix</keyword>
<evidence type="ECO:0000259" key="12">
    <source>
        <dbReference type="PROSITE" id="PS50111"/>
    </source>
</evidence>
<evidence type="ECO:0000256" key="3">
    <source>
        <dbReference type="ARBA" id="ARBA00022500"/>
    </source>
</evidence>
<feature type="domain" description="Methyl-accepting transducer" evidence="12">
    <location>
        <begin position="354"/>
        <end position="590"/>
    </location>
</feature>
<dbReference type="InterPro" id="IPR003660">
    <property type="entry name" value="HAMP_dom"/>
</dbReference>
<keyword evidence="3" id="KW-0145">Chemotaxis</keyword>
<comment type="caution">
    <text evidence="14">The sequence shown here is derived from an EMBL/GenBank/DDBJ whole genome shotgun (WGS) entry which is preliminary data.</text>
</comment>
<dbReference type="GO" id="GO:0006935">
    <property type="term" value="P:chemotaxis"/>
    <property type="evidence" value="ECO:0007669"/>
    <property type="project" value="UniProtKB-KW"/>
</dbReference>
<name>A0A840RF14_9NEIS</name>
<feature type="transmembrane region" description="Helical" evidence="11">
    <location>
        <begin position="271"/>
        <end position="295"/>
    </location>
</feature>
<dbReference type="PANTHER" id="PTHR32089:SF112">
    <property type="entry name" value="LYSOZYME-LIKE PROTEIN-RELATED"/>
    <property type="match status" value="1"/>
</dbReference>
<dbReference type="SMART" id="SM00304">
    <property type="entry name" value="HAMP"/>
    <property type="match status" value="2"/>
</dbReference>
<dbReference type="EMBL" id="JACHHN010000003">
    <property type="protein sequence ID" value="MBB5190933.1"/>
    <property type="molecule type" value="Genomic_DNA"/>
</dbReference>
<dbReference type="PROSITE" id="PS50111">
    <property type="entry name" value="CHEMOTAXIS_TRANSDUC_2"/>
    <property type="match status" value="1"/>
</dbReference>
<evidence type="ECO:0000256" key="11">
    <source>
        <dbReference type="SAM" id="Phobius"/>
    </source>
</evidence>
<dbReference type="AlphaFoldDB" id="A0A840RF14"/>